<feature type="region of interest" description="Disordered" evidence="1">
    <location>
        <begin position="1293"/>
        <end position="1353"/>
    </location>
</feature>
<evidence type="ECO:0000256" key="2">
    <source>
        <dbReference type="SAM" id="SignalP"/>
    </source>
</evidence>
<feature type="signal peptide" evidence="2">
    <location>
        <begin position="1"/>
        <end position="19"/>
    </location>
</feature>
<dbReference type="CGD" id="CAL0135928">
    <property type="gene designation" value="CAGL0L10092g"/>
</dbReference>
<feature type="chain" id="PRO_5002827133" evidence="2">
    <location>
        <begin position="20"/>
        <end position="1416"/>
    </location>
</feature>
<dbReference type="HOGENOM" id="CLU_002219_0_0_1"/>
<feature type="compositionally biased region" description="Low complexity" evidence="1">
    <location>
        <begin position="1242"/>
        <end position="1251"/>
    </location>
</feature>
<evidence type="ECO:0000313" key="3">
    <source>
        <dbReference type="CGD" id="CAL0135928"/>
    </source>
</evidence>
<dbReference type="eggNOG" id="ENOG502SFJJ">
    <property type="taxonomic scope" value="Eukaryota"/>
</dbReference>
<keyword evidence="2" id="KW-0732">Signal</keyword>
<keyword evidence="5" id="KW-1185">Reference proteome</keyword>
<accession>B4UN54</accession>
<evidence type="ECO:0000313" key="4">
    <source>
        <dbReference type="EMBL" id="CAR58070.1"/>
    </source>
</evidence>
<dbReference type="InterPro" id="IPR049451">
    <property type="entry name" value="AWP2-like_YTTT_rpt"/>
</dbReference>
<sequence>MKYLSVFATFVAILSWACAAVYPDFYEDKVVVLDGMGTEEFILPFDKPLSVRNSSLTLKNFARISLPGGLIVQRNSVFNVIPPIGASKKLNFTVRGVCAIETNSKFTYDSSGNTYEDEADAVNNFVFDIYGDQIGVQVYKDCSMSVTLPTIKNGIPNYRGESPNIRMAGVAPDQTALELRYISCMIISGKLDLLSPGSKTGSQFDKPLWRMDFGLSGLPKSSPNTPSILRDDMSGKITCEGILAVYNDMFSFTNNAVLHTLGYIGYSVVSPITLDLSMGPIRRPTNYEYLVALPAGQDGITLTGYKYTADTDISDAHQYLFYYFYDNDATKEDEISVSTDNSDVRILHSNPSQTVTVHGDSALNIGYYKGDRIDSFVGFDGLDFSKYKKELAVYFYESFQYSSTTTTKSDEYTTEIIEIIVSGTLGIDNKPSPVTISSTIYNQLRETTETVDLGNGVTEYHVLDYFPVPQDDKEHPYGTSTKIITYSPPPVTITATTAADYVETDWISFFITTNDKGEIITDSTLFNATRDYNLPEAPHTSFGPAPPAETKTVDLGNEVTEYLVISYWTTTNEFGGLITTSSTRTYSPPPVTITATTAADYVETDWISFFITTNDKGEIITDSTLFNATRDYNLPEAPHTSFGPAPPAETKTVDLGNEVTEYLVISYWTTTNEFGGLITTSSTRTYSPPPVTITATTAADYVETDWISFFITTNDKGEIITDSTLFNATRDYNLPEAPHLSSSMKDVLPESEADYTTTIDKGNGEFETDLVSHITTKDSDGKPTTITTTIPLKPSEAGEAGEADYTTTIVSDGHTITEVVSHVTTTDSDGKTITYITTMASYDQVDEGVFTSPAPYSQPPVVTTTITEDDGSSKTVVISYFPSEGEDGVTRTGTTTVSTITPGEADYTTTIVSDGHTITEVVSHVTTTDSDGKTITYITTMASYDQVDEGVFTSPAPYSQPPVVTTTITEDDGSSKTVVISYFPSEGEDGVTRTGTTTVSTITPGEADYTTTIVSDGHTITEVVSHVTTTDSDGKTITYITTMASYDQVDEGVFTSPAPYSQPPVVTTTITEDDGSSKTVVISYFPSEGEDGVTRTGTTTVSTITPGEADYTTTIVSDGHTITEVVSHVTTTDSDGKTITYTTTIFSNDWLLVDSELDVTSNYPTSFVSKENPYTTVDAQSTISSNSGNTVVTTKTPANGNENQGLSSVNGTSVSSGRNTFRSVSLIITNTLGSAGPINKPSYSTTSASSSVPQEVAGDSSKYGENVSSVGIMLPQMSKPHASSASISVLHSSSRPVISTGSRPSDVSARPTENTPAFGSIPVQSGAENDASVSSTNDNQNTHTAQSRIQQLGKTSSDLGTTALVLPSSSDVNISHTGGPSDTQIASVLQGSGFKIKVKSEVMILLVTVFLFLGFL</sequence>
<dbReference type="KEGG" id="cgr:9488053"/>
<proteinExistence type="predicted"/>
<evidence type="ECO:0000256" key="1">
    <source>
        <dbReference type="SAM" id="MobiDB-lite"/>
    </source>
</evidence>
<reference evidence="4 5" key="1">
    <citation type="journal article" date="2004" name="Nature">
        <title>Genome evolution in yeasts.</title>
        <authorList>
            <consortium name="Genolevures"/>
            <person name="Dujon B."/>
            <person name="Sherman D."/>
            <person name="Fischer G."/>
            <person name="Durrens P."/>
            <person name="Casaregola S."/>
            <person name="Lafontaine I."/>
            <person name="de Montigny J."/>
            <person name="Marck C."/>
            <person name="Neuveglise C."/>
            <person name="Talla E."/>
            <person name="Goffard N."/>
            <person name="Frangeul L."/>
            <person name="Aigle M."/>
            <person name="Anthouard V."/>
            <person name="Babour A."/>
            <person name="Barbe V."/>
            <person name="Barnay S."/>
            <person name="Blanchin S."/>
            <person name="Beckerich J.M."/>
            <person name="Beyne E."/>
            <person name="Bleykasten C."/>
            <person name="Boisrame A."/>
            <person name="Boyer J."/>
            <person name="Cattolico L."/>
            <person name="Confanioleri F."/>
            <person name="de Daruvar A."/>
            <person name="Despons L."/>
            <person name="Fabre E."/>
            <person name="Fairhead C."/>
            <person name="Ferry-Dumazet H."/>
            <person name="Groppi A."/>
            <person name="Hantraye F."/>
            <person name="Hennequin C."/>
            <person name="Jauniaux N."/>
            <person name="Joyet P."/>
            <person name="Kachouri R."/>
            <person name="Kerrest A."/>
            <person name="Koszul R."/>
            <person name="Lemaire M."/>
            <person name="Lesur I."/>
            <person name="Ma L."/>
            <person name="Muller H."/>
            <person name="Nicaud J.M."/>
            <person name="Nikolski M."/>
            <person name="Oztas S."/>
            <person name="Ozier-Kalogeropoulos O."/>
            <person name="Pellenz S."/>
            <person name="Potier S."/>
            <person name="Richard G.F."/>
            <person name="Straub M.L."/>
            <person name="Suleau A."/>
            <person name="Swennene D."/>
            <person name="Tekaia F."/>
            <person name="Wesolowski-Louvel M."/>
            <person name="Westhof E."/>
            <person name="Wirth B."/>
            <person name="Zeniou-Meyer M."/>
            <person name="Zivanovic I."/>
            <person name="Bolotin-Fukuhara M."/>
            <person name="Thierry A."/>
            <person name="Bouchier C."/>
            <person name="Caudron B."/>
            <person name="Scarpelli C."/>
            <person name="Gaillardin C."/>
            <person name="Weissenbach J."/>
            <person name="Wincker P."/>
            <person name="Souciet J.L."/>
        </authorList>
    </citation>
    <scope>NUCLEOTIDE SEQUENCE [LARGE SCALE GENOMIC DNA]</scope>
    <source>
        <strain evidence="5">ATCC 2001 / BCRC 20586 / JCM 3761 / NBRC 0622 / NRRL Y-65 / CBS 138</strain>
    </source>
</reference>
<evidence type="ECO:0000313" key="5">
    <source>
        <dbReference type="Proteomes" id="UP000002428"/>
    </source>
</evidence>
<dbReference type="RefSeq" id="XP_002999597.1">
    <property type="nucleotide sequence ID" value="XM_002999551.1"/>
</dbReference>
<dbReference type="Proteomes" id="UP000002428">
    <property type="component" value="Chromosome L"/>
</dbReference>
<name>B4UN54_CANGA</name>
<dbReference type="EMBL" id="CR380958">
    <property type="protein sequence ID" value="CAR58070.1"/>
    <property type="molecule type" value="Genomic_DNA"/>
</dbReference>
<feature type="compositionally biased region" description="Polar residues" evidence="1">
    <location>
        <begin position="1295"/>
        <end position="1353"/>
    </location>
</feature>
<dbReference type="VEuPathDB" id="FungiDB:CAGL0L10092g"/>
<organism evidence="4 5">
    <name type="scientific">Candida glabrata (strain ATCC 2001 / BCRC 20586 / JCM 3761 / NBRC 0622 / NRRL Y-65 / CBS 138)</name>
    <name type="common">Yeast</name>
    <name type="synonym">Nakaseomyces glabratus</name>
    <dbReference type="NCBI Taxonomy" id="284593"/>
    <lineage>
        <taxon>Eukaryota</taxon>
        <taxon>Fungi</taxon>
        <taxon>Dikarya</taxon>
        <taxon>Ascomycota</taxon>
        <taxon>Saccharomycotina</taxon>
        <taxon>Saccharomycetes</taxon>
        <taxon>Saccharomycetales</taxon>
        <taxon>Saccharomycetaceae</taxon>
        <taxon>Nakaseomyces</taxon>
    </lineage>
</organism>
<dbReference type="Pfam" id="PF20646">
    <property type="entry name" value="Hpf1_C"/>
    <property type="match status" value="8"/>
</dbReference>
<protein>
    <submittedName>
        <fullName evidence="4">Uncharacterized protein</fullName>
    </submittedName>
</protein>
<dbReference type="InParanoid" id="B4UN54"/>
<feature type="region of interest" description="Disordered" evidence="1">
    <location>
        <begin position="1237"/>
        <end position="1263"/>
    </location>
</feature>
<gene>
    <name evidence="3 4" type="ordered locus">CAGL0L10092g</name>
</gene>